<evidence type="ECO:0008006" key="4">
    <source>
        <dbReference type="Google" id="ProtNLM"/>
    </source>
</evidence>
<gene>
    <name evidence="2" type="ORF">SAMN06295920_102239</name>
</gene>
<feature type="signal peptide" evidence="1">
    <location>
        <begin position="1"/>
        <end position="22"/>
    </location>
</feature>
<dbReference type="InterPro" id="IPR010239">
    <property type="entry name" value="CHP02001"/>
</dbReference>
<name>A0A1T5AUY9_9SPHN</name>
<dbReference type="RefSeq" id="WP_079646999.1">
    <property type="nucleotide sequence ID" value="NZ_FUYM01000002.1"/>
</dbReference>
<sequence>MRASFIGLSALALAATATPAFAQDDSQEFTLTGSAALVSDYRFRGISQSGKHIAVQAGATLTHASGFYISFWGSSIDDYVASNADAELDLIAGYSTTVGAVTLDGGALYYTYTSATKGVPTDFLELYASAKTAIGPATVKVGAAYAPKSNALSVGFGKEDNLYVYSDVSVAVPDTPFGVAAHLGYSPDTTFITGDKYLDWNLGVTYTWKAATFGVSYVDTDHKKGFLTDPSSGRDIAKAGVVVSATYAF</sequence>
<dbReference type="Gene3D" id="2.40.160.10">
    <property type="entry name" value="Porin"/>
    <property type="match status" value="1"/>
</dbReference>
<reference evidence="3" key="1">
    <citation type="submission" date="2017-02" db="EMBL/GenBank/DDBJ databases">
        <authorList>
            <person name="Varghese N."/>
            <person name="Submissions S."/>
        </authorList>
    </citation>
    <scope>NUCLEOTIDE SEQUENCE [LARGE SCALE GENOMIC DNA]</scope>
    <source>
        <strain evidence="3">UM2</strain>
    </source>
</reference>
<dbReference type="Proteomes" id="UP000189818">
    <property type="component" value="Unassembled WGS sequence"/>
</dbReference>
<keyword evidence="3" id="KW-1185">Reference proteome</keyword>
<keyword evidence="1" id="KW-0732">Signal</keyword>
<evidence type="ECO:0000313" key="3">
    <source>
        <dbReference type="Proteomes" id="UP000189818"/>
    </source>
</evidence>
<protein>
    <recommendedName>
        <fullName evidence="4">Porin</fullName>
    </recommendedName>
</protein>
<organism evidence="2 3">
    <name type="scientific">Rhizorhabdus histidinilytica</name>
    <dbReference type="NCBI Taxonomy" id="439228"/>
    <lineage>
        <taxon>Bacteria</taxon>
        <taxon>Pseudomonadati</taxon>
        <taxon>Pseudomonadota</taxon>
        <taxon>Alphaproteobacteria</taxon>
        <taxon>Sphingomonadales</taxon>
        <taxon>Sphingomonadaceae</taxon>
        <taxon>Rhizorhabdus</taxon>
    </lineage>
</organism>
<accession>A0A1T5AUY9</accession>
<evidence type="ECO:0000313" key="2">
    <source>
        <dbReference type="EMBL" id="SKB38619.1"/>
    </source>
</evidence>
<dbReference type="EMBL" id="FUYM01000002">
    <property type="protein sequence ID" value="SKB38619.1"/>
    <property type="molecule type" value="Genomic_DNA"/>
</dbReference>
<feature type="chain" id="PRO_5012391448" description="Porin" evidence="1">
    <location>
        <begin position="23"/>
        <end position="249"/>
    </location>
</feature>
<dbReference type="InterPro" id="IPR023614">
    <property type="entry name" value="Porin_dom_sf"/>
</dbReference>
<evidence type="ECO:0000256" key="1">
    <source>
        <dbReference type="SAM" id="SignalP"/>
    </source>
</evidence>
<proteinExistence type="predicted"/>
<dbReference type="Pfam" id="PF09694">
    <property type="entry name" value="Gcw_chp"/>
    <property type="match status" value="1"/>
</dbReference>
<dbReference type="AlphaFoldDB" id="A0A1T5AUY9"/>
<dbReference type="OrthoDB" id="9793561at2"/>
<dbReference type="NCBIfam" id="TIGR02001">
    <property type="entry name" value="gcw_chp"/>
    <property type="match status" value="1"/>
</dbReference>
<dbReference type="STRING" id="439228.SAMN06295920_102239"/>